<organism evidence="1 2">
    <name type="scientific">Microbacterium betulae</name>
    <dbReference type="NCBI Taxonomy" id="2981139"/>
    <lineage>
        <taxon>Bacteria</taxon>
        <taxon>Bacillati</taxon>
        <taxon>Actinomycetota</taxon>
        <taxon>Actinomycetes</taxon>
        <taxon>Micrococcales</taxon>
        <taxon>Microbacteriaceae</taxon>
        <taxon>Microbacterium</taxon>
    </lineage>
</organism>
<proteinExistence type="predicted"/>
<dbReference type="AlphaFoldDB" id="A0AA97I797"/>
<dbReference type="RefSeq" id="WP_317139858.1">
    <property type="nucleotide sequence ID" value="NZ_CP118157.1"/>
</dbReference>
<accession>A0AA97I797</accession>
<keyword evidence="2" id="KW-1185">Reference proteome</keyword>
<evidence type="ECO:0000313" key="2">
    <source>
        <dbReference type="Proteomes" id="UP001305498"/>
    </source>
</evidence>
<protein>
    <recommendedName>
        <fullName evidence="3">YtxH domain-containing protein</fullName>
    </recommendedName>
</protein>
<name>A0AA97I797_9MICO</name>
<evidence type="ECO:0000313" key="1">
    <source>
        <dbReference type="EMBL" id="WOF23387.1"/>
    </source>
</evidence>
<sequence length="108" mass="11406">MRGKLGLVIGVGVGYVLGTRAGRERYEQIKEKAQEVWEIPAVQTQVGKAKKLATSSALAIPRAAWSGAIKVVKAATTSGTPGQRLDAALDEVDDAADDVKEATKRTQS</sequence>
<dbReference type="EMBL" id="CP118157">
    <property type="protein sequence ID" value="WOF23387.1"/>
    <property type="molecule type" value="Genomic_DNA"/>
</dbReference>
<evidence type="ECO:0008006" key="3">
    <source>
        <dbReference type="Google" id="ProtNLM"/>
    </source>
</evidence>
<gene>
    <name evidence="1" type="ORF">N8K70_01550</name>
</gene>
<reference evidence="1 2" key="1">
    <citation type="submission" date="2023-02" db="EMBL/GenBank/DDBJ databases">
        <title>Microbacterium betulae sp. nov., isolated from birch wood.</title>
        <authorList>
            <person name="Pasciak M."/>
            <person name="Pawlik K.J."/>
            <person name="Martynowski D."/>
            <person name="Laczmanski L."/>
            <person name="Ciekot J."/>
            <person name="Szponar B."/>
            <person name="Wojcik-Fatla A."/>
            <person name="Mackiewicz B."/>
            <person name="Farian E."/>
            <person name="Cholewa G."/>
            <person name="Cholewa A."/>
            <person name="Dutkiewicz J."/>
        </authorList>
    </citation>
    <scope>NUCLEOTIDE SEQUENCE [LARGE SCALE GENOMIC DNA]</scope>
    <source>
        <strain evidence="1 2">AB</strain>
    </source>
</reference>
<dbReference type="KEGG" id="mbet:N8K70_01550"/>
<dbReference type="Proteomes" id="UP001305498">
    <property type="component" value="Chromosome"/>
</dbReference>